<protein>
    <recommendedName>
        <fullName evidence="2">MINDY deubiquitinase domain-containing protein</fullName>
    </recommendedName>
</protein>
<dbReference type="GeneID" id="19171976"/>
<feature type="compositionally biased region" description="Polar residues" evidence="1">
    <location>
        <begin position="42"/>
        <end position="55"/>
    </location>
</feature>
<gene>
    <name evidence="3" type="ORF">A1O3_07881</name>
</gene>
<dbReference type="HOGENOM" id="CLU_007080_1_1_1"/>
<feature type="compositionally biased region" description="Polar residues" evidence="1">
    <location>
        <begin position="944"/>
        <end position="963"/>
    </location>
</feature>
<dbReference type="eggNOG" id="KOG2427">
    <property type="taxonomic scope" value="Eukaryota"/>
</dbReference>
<feature type="compositionally biased region" description="Polar residues" evidence="1">
    <location>
        <begin position="95"/>
        <end position="123"/>
    </location>
</feature>
<dbReference type="GO" id="GO:0004843">
    <property type="term" value="F:cysteine-type deubiquitinase activity"/>
    <property type="evidence" value="ECO:0007669"/>
    <property type="project" value="InterPro"/>
</dbReference>
<proteinExistence type="predicted"/>
<feature type="region of interest" description="Disordered" evidence="1">
    <location>
        <begin position="1"/>
        <end position="252"/>
    </location>
</feature>
<dbReference type="GO" id="GO:1990380">
    <property type="term" value="F:K48-linked deubiquitinase activity"/>
    <property type="evidence" value="ECO:0007669"/>
    <property type="project" value="InterPro"/>
</dbReference>
<comment type="caution">
    <text evidence="3">The sequence shown here is derived from an EMBL/GenBank/DDBJ whole genome shotgun (WGS) entry which is preliminary data.</text>
</comment>
<dbReference type="GO" id="GO:0005829">
    <property type="term" value="C:cytosol"/>
    <property type="evidence" value="ECO:0007669"/>
    <property type="project" value="TreeGrafter"/>
</dbReference>
<evidence type="ECO:0000313" key="3">
    <source>
        <dbReference type="EMBL" id="EXJ79602.1"/>
    </source>
</evidence>
<dbReference type="EMBL" id="AMGY01000007">
    <property type="protein sequence ID" value="EXJ79602.1"/>
    <property type="molecule type" value="Genomic_DNA"/>
</dbReference>
<feature type="compositionally biased region" description="Pro residues" evidence="1">
    <location>
        <begin position="414"/>
        <end position="425"/>
    </location>
</feature>
<dbReference type="GO" id="GO:0071108">
    <property type="term" value="P:protein K48-linked deubiquitination"/>
    <property type="evidence" value="ECO:0007669"/>
    <property type="project" value="TreeGrafter"/>
</dbReference>
<dbReference type="Pfam" id="PF04424">
    <property type="entry name" value="MINDY_DUB"/>
    <property type="match status" value="1"/>
</dbReference>
<feature type="region of interest" description="Disordered" evidence="1">
    <location>
        <begin position="371"/>
        <end position="435"/>
    </location>
</feature>
<feature type="compositionally biased region" description="Pro residues" evidence="1">
    <location>
        <begin position="284"/>
        <end position="312"/>
    </location>
</feature>
<feature type="region of interest" description="Disordered" evidence="1">
    <location>
        <begin position="805"/>
        <end position="986"/>
    </location>
</feature>
<dbReference type="Proteomes" id="UP000019478">
    <property type="component" value="Unassembled WGS sequence"/>
</dbReference>
<dbReference type="PANTHER" id="PTHR18063">
    <property type="entry name" value="NF-E2 INDUCIBLE PROTEIN"/>
    <property type="match status" value="1"/>
</dbReference>
<dbReference type="PANTHER" id="PTHR18063:SF6">
    <property type="entry name" value="UBIQUITIN CARBOXYL-TERMINAL HYDROLASE"/>
    <property type="match status" value="1"/>
</dbReference>
<organism evidence="3 4">
    <name type="scientific">Capronia epimyces CBS 606.96</name>
    <dbReference type="NCBI Taxonomy" id="1182542"/>
    <lineage>
        <taxon>Eukaryota</taxon>
        <taxon>Fungi</taxon>
        <taxon>Dikarya</taxon>
        <taxon>Ascomycota</taxon>
        <taxon>Pezizomycotina</taxon>
        <taxon>Eurotiomycetes</taxon>
        <taxon>Chaetothyriomycetidae</taxon>
        <taxon>Chaetothyriales</taxon>
        <taxon>Herpotrichiellaceae</taxon>
        <taxon>Capronia</taxon>
    </lineage>
</organism>
<feature type="compositionally biased region" description="Polar residues" evidence="1">
    <location>
        <begin position="763"/>
        <end position="773"/>
    </location>
</feature>
<name>W9XGG4_9EURO</name>
<evidence type="ECO:0000259" key="2">
    <source>
        <dbReference type="Pfam" id="PF04424"/>
    </source>
</evidence>
<dbReference type="GO" id="GO:0016807">
    <property type="term" value="F:cysteine-type carboxypeptidase activity"/>
    <property type="evidence" value="ECO:0007669"/>
    <property type="project" value="TreeGrafter"/>
</dbReference>
<feature type="compositionally biased region" description="Polar residues" evidence="1">
    <location>
        <begin position="902"/>
        <end position="915"/>
    </location>
</feature>
<dbReference type="InterPro" id="IPR033979">
    <property type="entry name" value="MINDY_domain"/>
</dbReference>
<dbReference type="RefSeq" id="XP_007736176.1">
    <property type="nucleotide sequence ID" value="XM_007737986.1"/>
</dbReference>
<dbReference type="STRING" id="1182542.W9XGG4"/>
<keyword evidence="4" id="KW-1185">Reference proteome</keyword>
<dbReference type="AlphaFoldDB" id="W9XGG4"/>
<dbReference type="InterPro" id="IPR007518">
    <property type="entry name" value="MINDY"/>
</dbReference>
<evidence type="ECO:0000313" key="4">
    <source>
        <dbReference type="Proteomes" id="UP000019478"/>
    </source>
</evidence>
<accession>W9XGG4</accession>
<feature type="region of interest" description="Disordered" evidence="1">
    <location>
        <begin position="274"/>
        <end position="357"/>
    </location>
</feature>
<dbReference type="GO" id="GO:0071944">
    <property type="term" value="C:cell periphery"/>
    <property type="evidence" value="ECO:0007669"/>
    <property type="project" value="TreeGrafter"/>
</dbReference>
<feature type="region of interest" description="Disordered" evidence="1">
    <location>
        <begin position="754"/>
        <end position="793"/>
    </location>
</feature>
<reference evidence="3 4" key="1">
    <citation type="submission" date="2013-03" db="EMBL/GenBank/DDBJ databases">
        <title>The Genome Sequence of Capronia epimyces CBS 606.96.</title>
        <authorList>
            <consortium name="The Broad Institute Genomics Platform"/>
            <person name="Cuomo C."/>
            <person name="de Hoog S."/>
            <person name="Gorbushina A."/>
            <person name="Walker B."/>
            <person name="Young S.K."/>
            <person name="Zeng Q."/>
            <person name="Gargeya S."/>
            <person name="Fitzgerald M."/>
            <person name="Haas B."/>
            <person name="Abouelleil A."/>
            <person name="Allen A.W."/>
            <person name="Alvarado L."/>
            <person name="Arachchi H.M."/>
            <person name="Berlin A.M."/>
            <person name="Chapman S.B."/>
            <person name="Gainer-Dewar J."/>
            <person name="Goldberg J."/>
            <person name="Griggs A."/>
            <person name="Gujja S."/>
            <person name="Hansen M."/>
            <person name="Howarth C."/>
            <person name="Imamovic A."/>
            <person name="Ireland A."/>
            <person name="Larimer J."/>
            <person name="McCowan C."/>
            <person name="Murphy C."/>
            <person name="Pearson M."/>
            <person name="Poon T.W."/>
            <person name="Priest M."/>
            <person name="Roberts A."/>
            <person name="Saif S."/>
            <person name="Shea T."/>
            <person name="Sisk P."/>
            <person name="Sykes S."/>
            <person name="Wortman J."/>
            <person name="Nusbaum C."/>
            <person name="Birren B."/>
        </authorList>
    </citation>
    <scope>NUCLEOTIDE SEQUENCE [LARGE SCALE GENOMIC DNA]</scope>
    <source>
        <strain evidence="3 4">CBS 606.96</strain>
    </source>
</reference>
<feature type="compositionally biased region" description="Polar residues" evidence="1">
    <location>
        <begin position="338"/>
        <end position="348"/>
    </location>
</feature>
<dbReference type="OrthoDB" id="10261212at2759"/>
<sequence length="986" mass="108153">MVMRKTSLPYHASPLPQPSPSDTHHRLIPDLAELPPIPPSTQRPTRAAGSSSFQVAENPWSDVPTQDQELRSDRPLPDILKPGPPRPTEDGGVNQGTQPLTNIPNILRAGQSQEDTPRSSLDSQRSKDFWEESDEEQDGGRKSATKPGSSLPPVDTKEESWVNVEPSERSPGIKRKPVGGGFSPQPPGSSFDTAAPFASNNPFRRSPPPVGEDGSWDGRGSGHHERRQKKGKEPERDNPPPPTEQFQTLTFGTNTVSNLSAYHAQEGLQTMAGVWETENQVVSPPIPQAPPPPPPSGPLLPFSEQPPLPVSPPKDHMENPWASNLRLEAPTPSPLAFSPSQKQVSNYNEELLDRQKQQTGVVSLRDELDTLPNAVQPRVESHDEPSLLDSDDDAGPPLPARPAHQTDSDDFDPPVGPPPPKPPRPSLRTTAPSDDEVARMAAQRNETYQIKHFNWFDHHSHRLRRSAMLTQNKNGPCPLLALVNALILGAKDASQAALDAALRSREQVTLGLIIETLMDELLSRGVEAAGQTLPDVDQLNEFLMRLRTGMNANPRFVPVSTEPPNLMDLDDVGLQAPEHQRPLQNNGTFEATTDMKLYAAFSVPLVHGWLPEPGSDAEKAFARSAPTYEDAQALLFGEEELEYKLSNQGLSRQEQNMWEDINSMKTFLKTYPTQLSPTGLEAVRDSISPGSFAIMFRNDHFSTIYKHPENAQLFTLITDAGYVDRDEIIWESLVDLSGKHNEFFSGDFMPVSHHNVGDERSTHPTARRSSQLLSAPDAGAAAPLSPQERQEQHDADFAMALQLQEEEEQRQRAERNRRQSSANATSLNQRRSPVAIPAPVRSQAEARPAIPLRTSHTTNRGVNRPADALEEDTPPTYEEAAKGRPYIPPVGSPLHPSAEPSPMSSNTQLTGTISHASAPATDPHPPGPNAAVGRRQPARRLSAYSETTQYYSPQRIHSLTPAQGVSGGGPSRPGNMQRQDRDCIVM</sequence>
<feature type="domain" description="MINDY deubiquitinase" evidence="2">
    <location>
        <begin position="446"/>
        <end position="748"/>
    </location>
</feature>
<evidence type="ECO:0000256" key="1">
    <source>
        <dbReference type="SAM" id="MobiDB-lite"/>
    </source>
</evidence>